<dbReference type="AlphaFoldDB" id="A0A7J8NHJ8"/>
<dbReference type="InterPro" id="IPR036397">
    <property type="entry name" value="RNaseH_sf"/>
</dbReference>
<comment type="caution">
    <text evidence="2">The sequence shown here is derived from an EMBL/GenBank/DDBJ whole genome shotgun (WGS) entry which is preliminary data.</text>
</comment>
<sequence>VLKIVKLAHKKGSPRQPTTDFNLSLLGNWIILYIGGVVKSDVGFNHYLRDCSVFEAELWGVMDGLILLERRGFNKVLINTNNLEVVNALQDRQLADSSSILLRRINRILKTIDQWSVRHISRETNQVVVYIIKMTFNKTFAIQVFEDAHEQLEAGLCTTDGINSMYARAVCFLVRRLSNNA</sequence>
<evidence type="ECO:0000313" key="2">
    <source>
        <dbReference type="EMBL" id="MBA0576313.1"/>
    </source>
</evidence>
<dbReference type="Gene3D" id="3.30.420.10">
    <property type="entry name" value="Ribonuclease H-like superfamily/Ribonuclease H"/>
    <property type="match status" value="1"/>
</dbReference>
<keyword evidence="3" id="KW-1185">Reference proteome</keyword>
<protein>
    <recommendedName>
        <fullName evidence="1">RNase H type-1 domain-containing protein</fullName>
    </recommendedName>
</protein>
<reference evidence="2 3" key="1">
    <citation type="journal article" date="2019" name="Genome Biol. Evol.">
        <title>Insights into the evolution of the New World diploid cottons (Gossypium, subgenus Houzingenia) based on genome sequencing.</title>
        <authorList>
            <person name="Grover C.E."/>
            <person name="Arick M.A. 2nd"/>
            <person name="Thrash A."/>
            <person name="Conover J.L."/>
            <person name="Sanders W.S."/>
            <person name="Peterson D.G."/>
            <person name="Frelichowski J.E."/>
            <person name="Scheffler J.A."/>
            <person name="Scheffler B.E."/>
            <person name="Wendel J.F."/>
        </authorList>
    </citation>
    <scope>NUCLEOTIDE SEQUENCE [LARGE SCALE GENOMIC DNA]</scope>
    <source>
        <strain evidence="2">157</strain>
        <tissue evidence="2">Leaf</tissue>
    </source>
</reference>
<dbReference type="InterPro" id="IPR053151">
    <property type="entry name" value="RNase_H-like"/>
</dbReference>
<feature type="non-terminal residue" evidence="2">
    <location>
        <position position="1"/>
    </location>
</feature>
<gene>
    <name evidence="2" type="ORF">Golob_027904</name>
</gene>
<dbReference type="Proteomes" id="UP000593572">
    <property type="component" value="Unassembled WGS sequence"/>
</dbReference>
<dbReference type="EMBL" id="JABEZX010344342">
    <property type="protein sequence ID" value="MBA0576313.1"/>
    <property type="molecule type" value="Genomic_DNA"/>
</dbReference>
<proteinExistence type="predicted"/>
<evidence type="ECO:0000259" key="1">
    <source>
        <dbReference type="Pfam" id="PF13456"/>
    </source>
</evidence>
<dbReference type="GO" id="GO:0004523">
    <property type="term" value="F:RNA-DNA hybrid ribonuclease activity"/>
    <property type="evidence" value="ECO:0007669"/>
    <property type="project" value="InterPro"/>
</dbReference>
<dbReference type="PANTHER" id="PTHR47723">
    <property type="entry name" value="OS05G0353850 PROTEIN"/>
    <property type="match status" value="1"/>
</dbReference>
<dbReference type="InterPro" id="IPR002156">
    <property type="entry name" value="RNaseH_domain"/>
</dbReference>
<accession>A0A7J8NHJ8</accession>
<dbReference type="PANTHER" id="PTHR47723:SF19">
    <property type="entry name" value="POLYNUCLEOTIDYL TRANSFERASE, RIBONUCLEASE H-LIKE SUPERFAMILY PROTEIN"/>
    <property type="match status" value="1"/>
</dbReference>
<dbReference type="Pfam" id="PF13456">
    <property type="entry name" value="RVT_3"/>
    <property type="match status" value="1"/>
</dbReference>
<feature type="domain" description="RNase H type-1" evidence="1">
    <location>
        <begin position="50"/>
        <end position="133"/>
    </location>
</feature>
<organism evidence="2 3">
    <name type="scientific">Gossypium lobatum</name>
    <dbReference type="NCBI Taxonomy" id="34289"/>
    <lineage>
        <taxon>Eukaryota</taxon>
        <taxon>Viridiplantae</taxon>
        <taxon>Streptophyta</taxon>
        <taxon>Embryophyta</taxon>
        <taxon>Tracheophyta</taxon>
        <taxon>Spermatophyta</taxon>
        <taxon>Magnoliopsida</taxon>
        <taxon>eudicotyledons</taxon>
        <taxon>Gunneridae</taxon>
        <taxon>Pentapetalae</taxon>
        <taxon>rosids</taxon>
        <taxon>malvids</taxon>
        <taxon>Malvales</taxon>
        <taxon>Malvaceae</taxon>
        <taxon>Malvoideae</taxon>
        <taxon>Gossypium</taxon>
    </lineage>
</organism>
<dbReference type="CDD" id="cd06222">
    <property type="entry name" value="RNase_H_like"/>
    <property type="match status" value="1"/>
</dbReference>
<dbReference type="GO" id="GO:0003676">
    <property type="term" value="F:nucleic acid binding"/>
    <property type="evidence" value="ECO:0007669"/>
    <property type="project" value="InterPro"/>
</dbReference>
<dbReference type="SUPFAM" id="SSF53098">
    <property type="entry name" value="Ribonuclease H-like"/>
    <property type="match status" value="1"/>
</dbReference>
<evidence type="ECO:0000313" key="3">
    <source>
        <dbReference type="Proteomes" id="UP000593572"/>
    </source>
</evidence>
<dbReference type="InterPro" id="IPR012337">
    <property type="entry name" value="RNaseH-like_sf"/>
</dbReference>
<dbReference type="InterPro" id="IPR044730">
    <property type="entry name" value="RNase_H-like_dom_plant"/>
</dbReference>
<name>A0A7J8NHJ8_9ROSI</name>